<dbReference type="AlphaFoldDB" id="A0A927EBX4"/>
<sequence length="161" mass="17722">MTTATMTRSLALPSSRTVINLALGGFAGLGFWELFSAVPTAWVAGFPLEPPELVKALFYTQLGLQLSTPVAKLIHFTTGFLFYPLGYWLLTRWVKSFGMPADGWIWGVITYFIALGFLAPLGGQRFLLNDVPLLSLMSLIGHAIYGWLSAYVFEALEARPS</sequence>
<dbReference type="RefSeq" id="WP_191125008.1">
    <property type="nucleotide sequence ID" value="NZ_JACXWY010000012.1"/>
</dbReference>
<name>A0A927EBX4_9HYPH</name>
<dbReference type="EMBL" id="JACXWY010000012">
    <property type="protein sequence ID" value="MBD3847642.1"/>
    <property type="molecule type" value="Genomic_DNA"/>
</dbReference>
<feature type="transmembrane region" description="Helical" evidence="1">
    <location>
        <begin position="21"/>
        <end position="44"/>
    </location>
</feature>
<evidence type="ECO:0000313" key="2">
    <source>
        <dbReference type="EMBL" id="MBD3847642.1"/>
    </source>
</evidence>
<evidence type="ECO:0000256" key="1">
    <source>
        <dbReference type="SAM" id="Phobius"/>
    </source>
</evidence>
<feature type="transmembrane region" description="Helical" evidence="1">
    <location>
        <begin position="73"/>
        <end position="91"/>
    </location>
</feature>
<comment type="caution">
    <text evidence="2">The sequence shown here is derived from an EMBL/GenBank/DDBJ whole genome shotgun (WGS) entry which is preliminary data.</text>
</comment>
<reference evidence="2" key="1">
    <citation type="submission" date="2020-09" db="EMBL/GenBank/DDBJ databases">
        <title>Bosea spartocytisi sp. nov. a root nodule endophyte of Spartocytisus supranubius in the high mountain ecosystem fo the Teide National Park (Canary Islands, Spain).</title>
        <authorList>
            <person name="Pulido-Suarez L."/>
            <person name="Peix A."/>
            <person name="Igual J.M."/>
            <person name="Socas-Perez N."/>
            <person name="Velazquez E."/>
            <person name="Flores-Felix J.D."/>
            <person name="Leon-Barrios M."/>
        </authorList>
    </citation>
    <scope>NUCLEOTIDE SEQUENCE</scope>
    <source>
        <strain evidence="2">SSUT16</strain>
    </source>
</reference>
<accession>A0A927EBX4</accession>
<keyword evidence="1" id="KW-1133">Transmembrane helix</keyword>
<proteinExistence type="predicted"/>
<dbReference type="Proteomes" id="UP000619295">
    <property type="component" value="Unassembled WGS sequence"/>
</dbReference>
<organism evidence="2 3">
    <name type="scientific">Bosea spartocytisi</name>
    <dbReference type="NCBI Taxonomy" id="2773451"/>
    <lineage>
        <taxon>Bacteria</taxon>
        <taxon>Pseudomonadati</taxon>
        <taxon>Pseudomonadota</taxon>
        <taxon>Alphaproteobacteria</taxon>
        <taxon>Hyphomicrobiales</taxon>
        <taxon>Boseaceae</taxon>
        <taxon>Bosea</taxon>
    </lineage>
</organism>
<evidence type="ECO:0000313" key="3">
    <source>
        <dbReference type="Proteomes" id="UP000619295"/>
    </source>
</evidence>
<feature type="transmembrane region" description="Helical" evidence="1">
    <location>
        <begin position="103"/>
        <end position="121"/>
    </location>
</feature>
<feature type="transmembrane region" description="Helical" evidence="1">
    <location>
        <begin position="133"/>
        <end position="153"/>
    </location>
</feature>
<keyword evidence="1" id="KW-0472">Membrane</keyword>
<protein>
    <submittedName>
        <fullName evidence="2">Uncharacterized protein</fullName>
    </submittedName>
</protein>
<keyword evidence="3" id="KW-1185">Reference proteome</keyword>
<gene>
    <name evidence="2" type="ORF">IED13_18235</name>
</gene>
<keyword evidence="1" id="KW-0812">Transmembrane</keyword>